<dbReference type="Proteomes" id="UP000823775">
    <property type="component" value="Unassembled WGS sequence"/>
</dbReference>
<evidence type="ECO:0000313" key="1">
    <source>
        <dbReference type="EMBL" id="MCD7447561.1"/>
    </source>
</evidence>
<dbReference type="EMBL" id="JACEIK010000040">
    <property type="protein sequence ID" value="MCD7447561.1"/>
    <property type="molecule type" value="Genomic_DNA"/>
</dbReference>
<proteinExistence type="predicted"/>
<comment type="caution">
    <text evidence="1">The sequence shown here is derived from an EMBL/GenBank/DDBJ whole genome shotgun (WGS) entry which is preliminary data.</text>
</comment>
<gene>
    <name evidence="1" type="ORF">HAX54_031590</name>
</gene>
<evidence type="ECO:0000313" key="2">
    <source>
        <dbReference type="Proteomes" id="UP000823775"/>
    </source>
</evidence>
<sequence length="103" mass="11658">MDYLSRISLRSFKISDADDLLKWASDENVTYYLRWNTITTIEAASNYIQQVAIPHRGVGPCAWMIGQSDTHQLGLNQELIKDGYPNCVQRFSQFGEDRSIGGA</sequence>
<dbReference type="Gene3D" id="3.40.630.30">
    <property type="match status" value="1"/>
</dbReference>
<name>A0ABS8RL72_DATST</name>
<protein>
    <recommendedName>
        <fullName evidence="3">N-acetyltransferase domain-containing protein</fullName>
    </recommendedName>
</protein>
<keyword evidence="2" id="KW-1185">Reference proteome</keyword>
<reference evidence="1 2" key="1">
    <citation type="journal article" date="2021" name="BMC Genomics">
        <title>Datura genome reveals duplications of psychoactive alkaloid biosynthetic genes and high mutation rate following tissue culture.</title>
        <authorList>
            <person name="Rajewski A."/>
            <person name="Carter-House D."/>
            <person name="Stajich J."/>
            <person name="Litt A."/>
        </authorList>
    </citation>
    <scope>NUCLEOTIDE SEQUENCE [LARGE SCALE GENOMIC DNA]</scope>
    <source>
        <strain evidence="1">AR-01</strain>
    </source>
</reference>
<evidence type="ECO:0008006" key="3">
    <source>
        <dbReference type="Google" id="ProtNLM"/>
    </source>
</evidence>
<dbReference type="PANTHER" id="PTHR46067">
    <property type="entry name" value="ACYL-COA N-ACYLTRANSFERASES (NAT) SUPERFAMILY PROTEIN"/>
    <property type="match status" value="1"/>
</dbReference>
<dbReference type="SUPFAM" id="SSF55729">
    <property type="entry name" value="Acyl-CoA N-acyltransferases (Nat)"/>
    <property type="match status" value="1"/>
</dbReference>
<organism evidence="1 2">
    <name type="scientific">Datura stramonium</name>
    <name type="common">Jimsonweed</name>
    <name type="synonym">Common thornapple</name>
    <dbReference type="NCBI Taxonomy" id="4076"/>
    <lineage>
        <taxon>Eukaryota</taxon>
        <taxon>Viridiplantae</taxon>
        <taxon>Streptophyta</taxon>
        <taxon>Embryophyta</taxon>
        <taxon>Tracheophyta</taxon>
        <taxon>Spermatophyta</taxon>
        <taxon>Magnoliopsida</taxon>
        <taxon>eudicotyledons</taxon>
        <taxon>Gunneridae</taxon>
        <taxon>Pentapetalae</taxon>
        <taxon>asterids</taxon>
        <taxon>lamiids</taxon>
        <taxon>Solanales</taxon>
        <taxon>Solanaceae</taxon>
        <taxon>Solanoideae</taxon>
        <taxon>Datureae</taxon>
        <taxon>Datura</taxon>
    </lineage>
</organism>
<dbReference type="PANTHER" id="PTHR46067:SF18">
    <property type="entry name" value="ACYL-COA N-ACYLTRANSFERASES (NAT) SUPERFAMILY PROTEIN"/>
    <property type="match status" value="1"/>
</dbReference>
<dbReference type="InterPro" id="IPR016181">
    <property type="entry name" value="Acyl_CoA_acyltransferase"/>
</dbReference>
<accession>A0ABS8RL72</accession>